<dbReference type="SMART" id="SM00052">
    <property type="entry name" value="EAL"/>
    <property type="match status" value="1"/>
</dbReference>
<keyword evidence="1" id="KW-0812">Transmembrane</keyword>
<protein>
    <submittedName>
        <fullName evidence="3">Bacteriophytochrome cph2</fullName>
    </submittedName>
</protein>
<dbReference type="PANTHER" id="PTHR33121">
    <property type="entry name" value="CYCLIC DI-GMP PHOSPHODIESTERASE PDEF"/>
    <property type="match status" value="1"/>
</dbReference>
<dbReference type="InterPro" id="IPR001633">
    <property type="entry name" value="EAL_dom"/>
</dbReference>
<dbReference type="Proteomes" id="UP000095350">
    <property type="component" value="Unassembled WGS sequence"/>
</dbReference>
<dbReference type="PANTHER" id="PTHR33121:SF79">
    <property type="entry name" value="CYCLIC DI-GMP PHOSPHODIESTERASE PDED-RELATED"/>
    <property type="match status" value="1"/>
</dbReference>
<dbReference type="Pfam" id="PF00563">
    <property type="entry name" value="EAL"/>
    <property type="match status" value="1"/>
</dbReference>
<dbReference type="STRING" id="166486.ERS852572_03026"/>
<feature type="transmembrane region" description="Helical" evidence="1">
    <location>
        <begin position="70"/>
        <end position="89"/>
    </location>
</feature>
<keyword evidence="1" id="KW-1133">Transmembrane helix</keyword>
<evidence type="ECO:0000313" key="3">
    <source>
        <dbReference type="EMBL" id="CUN26830.1"/>
    </source>
</evidence>
<feature type="transmembrane region" description="Helical" evidence="1">
    <location>
        <begin position="6"/>
        <end position="24"/>
    </location>
</feature>
<organism evidence="3 4">
    <name type="scientific">Roseburia intestinalis</name>
    <dbReference type="NCBI Taxonomy" id="166486"/>
    <lineage>
        <taxon>Bacteria</taxon>
        <taxon>Bacillati</taxon>
        <taxon>Bacillota</taxon>
        <taxon>Clostridia</taxon>
        <taxon>Lachnospirales</taxon>
        <taxon>Lachnospiraceae</taxon>
        <taxon>Roseburia</taxon>
    </lineage>
</organism>
<feature type="transmembrane region" description="Helical" evidence="1">
    <location>
        <begin position="36"/>
        <end position="58"/>
    </location>
</feature>
<dbReference type="PaxDb" id="166486-ERS852572_03026"/>
<dbReference type="InterPro" id="IPR050706">
    <property type="entry name" value="Cyclic-di-GMP_PDE-like"/>
</dbReference>
<sequence>MQYNYDFEIMSLVIFVVISGHFLLIRQFPTVKSKVFGRLLGVCLGECIANILSCIGLANAAIVPLIWNELFTFAFFALEGAASYLMFRYMEEVCSFSGVAGRMIKYMGKVPFFFFEIMLLATPWMGFFFYFKDGSYYQGNFAWFGYAYIGYYFFMNLLLIFLGRARIETRIKVIVILYSIVAVLMVVLQYERKEMLLTSAANMLFILMIYMAMQNPSAYIDSETGTSDEQAFLIQMKNVTEQSGKKVFFVVHIRQMHHIEMLLGYENSRRLFAEVGHYLTALCGKFCVFRNAEDTFTILLDEGKEEHIKGQIKKRFEQDFHVSGNSISLNEIMITLHYPRDFCSLAEYRALYGYLLEAAQNSGKQIFFEVDEAVKKDYYRRNKVEQAVDRAITENRFEVYYQPIYSLKEKCVVSLEALVRLKDEKLGAIPPDEFIPLAEQNGTITQISEIVLEECCRFLAKHVLPNPSLGIRTIHVNIAAAQCLNRNLKESILPVLERYHVPTHMITLELTERTAIEAPKLMLWHMQEFGKIGMGFAMDDYGSGNSNCSYLIRFPFREIKIDKNMTWSYFENPTAKIVIENEIKTIQKLGLPLIMEGVEKKEQSDALEALGVDMIQGYYYGKPMPETECLRYIRRMHFAKEEYGKS</sequence>
<feature type="transmembrane region" description="Helical" evidence="1">
    <location>
        <begin position="110"/>
        <end position="131"/>
    </location>
</feature>
<dbReference type="SUPFAM" id="SSF141868">
    <property type="entry name" value="EAL domain-like"/>
    <property type="match status" value="1"/>
</dbReference>
<dbReference type="AlphaFoldDB" id="A0A173VJ58"/>
<keyword evidence="1" id="KW-0472">Membrane</keyword>
<gene>
    <name evidence="3" type="primary">cph2_9</name>
    <name evidence="3" type="ORF">ERS852572_03026</name>
</gene>
<feature type="transmembrane region" description="Helical" evidence="1">
    <location>
        <begin position="173"/>
        <end position="190"/>
    </location>
</feature>
<reference evidence="3 4" key="1">
    <citation type="submission" date="2015-09" db="EMBL/GenBank/DDBJ databases">
        <authorList>
            <consortium name="Pathogen Informatics"/>
        </authorList>
    </citation>
    <scope>NUCLEOTIDE SEQUENCE [LARGE SCALE GENOMIC DNA]</scope>
    <source>
        <strain evidence="3 4">2789STDY5834960</strain>
    </source>
</reference>
<dbReference type="Gene3D" id="3.30.70.270">
    <property type="match status" value="1"/>
</dbReference>
<dbReference type="RefSeq" id="WP_242863653.1">
    <property type="nucleotide sequence ID" value="NZ_CABIYH010000026.1"/>
</dbReference>
<dbReference type="PROSITE" id="PS50883">
    <property type="entry name" value="EAL"/>
    <property type="match status" value="1"/>
</dbReference>
<feature type="domain" description="EAL" evidence="2">
    <location>
        <begin position="381"/>
        <end position="637"/>
    </location>
</feature>
<feature type="transmembrane region" description="Helical" evidence="1">
    <location>
        <begin position="143"/>
        <end position="161"/>
    </location>
</feature>
<evidence type="ECO:0000256" key="1">
    <source>
        <dbReference type="SAM" id="Phobius"/>
    </source>
</evidence>
<name>A0A173VJ58_9FIRM</name>
<dbReference type="InterPro" id="IPR043128">
    <property type="entry name" value="Rev_trsase/Diguanyl_cyclase"/>
</dbReference>
<accession>A0A173VJ58</accession>
<proteinExistence type="predicted"/>
<dbReference type="InterPro" id="IPR035919">
    <property type="entry name" value="EAL_sf"/>
</dbReference>
<evidence type="ECO:0000313" key="4">
    <source>
        <dbReference type="Proteomes" id="UP000095350"/>
    </source>
</evidence>
<dbReference type="GO" id="GO:0071111">
    <property type="term" value="F:cyclic-guanylate-specific phosphodiesterase activity"/>
    <property type="evidence" value="ECO:0007669"/>
    <property type="project" value="InterPro"/>
</dbReference>
<dbReference type="EMBL" id="CYXZ01000026">
    <property type="protein sequence ID" value="CUN26830.1"/>
    <property type="molecule type" value="Genomic_DNA"/>
</dbReference>
<dbReference type="CDD" id="cd01948">
    <property type="entry name" value="EAL"/>
    <property type="match status" value="1"/>
</dbReference>
<evidence type="ECO:0000259" key="2">
    <source>
        <dbReference type="PROSITE" id="PS50883"/>
    </source>
</evidence>
<dbReference type="Gene3D" id="3.20.20.450">
    <property type="entry name" value="EAL domain"/>
    <property type="match status" value="1"/>
</dbReference>